<dbReference type="EMBL" id="JACAQR010000003">
    <property type="protein sequence ID" value="NWD40714.1"/>
    <property type="molecule type" value="Genomic_DNA"/>
</dbReference>
<dbReference type="InterPro" id="IPR050263">
    <property type="entry name" value="Bact_Fimbrial_Adh_Pro"/>
</dbReference>
<dbReference type="AlphaFoldDB" id="A0A1H2J531"/>
<evidence type="ECO:0000256" key="5">
    <source>
        <dbReference type="SAM" id="SignalP"/>
    </source>
</evidence>
<dbReference type="Pfam" id="PF16970">
    <property type="entry name" value="FimA"/>
    <property type="match status" value="1"/>
</dbReference>
<dbReference type="Proteomes" id="UP000546584">
    <property type="component" value="Unassembled WGS sequence"/>
</dbReference>
<comment type="similarity">
    <text evidence="2">Belongs to the fimbrial protein family.</text>
</comment>
<comment type="subcellular location">
    <subcellularLocation>
        <location evidence="1">Fimbrium</location>
    </subcellularLocation>
</comment>
<dbReference type="InterPro" id="IPR036937">
    <property type="entry name" value="Adhesion_dom_fimbrial_sf"/>
</dbReference>
<dbReference type="InterPro" id="IPR039458">
    <property type="entry name" value="FimA-like"/>
</dbReference>
<reference evidence="6 7" key="1">
    <citation type="submission" date="2020-04" db="EMBL/GenBank/DDBJ databases">
        <title>Molecular characterization of pseudomonads from Agaricus bisporus reveal novel blotch 2 pathogens in Western Europe.</title>
        <authorList>
            <person name="Taparia T."/>
            <person name="Krijger M."/>
            <person name="Haynes E."/>
            <person name="Elpinstone J.G."/>
            <person name="Noble R."/>
            <person name="Van Der Wolf J."/>
        </authorList>
    </citation>
    <scope>NUCLEOTIDE SEQUENCE [LARGE SCALE GENOMIC DNA]</scope>
    <source>
        <strain evidence="6 7">IPO3753</strain>
    </source>
</reference>
<evidence type="ECO:0000256" key="3">
    <source>
        <dbReference type="ARBA" id="ARBA00022729"/>
    </source>
</evidence>
<evidence type="ECO:0000313" key="6">
    <source>
        <dbReference type="EMBL" id="NWD40714.1"/>
    </source>
</evidence>
<keyword evidence="4" id="KW-0281">Fimbrium</keyword>
<dbReference type="PANTHER" id="PTHR33420">
    <property type="entry name" value="FIMBRIAL SUBUNIT ELFA-RELATED"/>
    <property type="match status" value="1"/>
</dbReference>
<organism evidence="6 7">
    <name type="scientific">Pseudomonas yamanorum</name>
    <dbReference type="NCBI Taxonomy" id="515393"/>
    <lineage>
        <taxon>Bacteria</taxon>
        <taxon>Pseudomonadati</taxon>
        <taxon>Pseudomonadota</taxon>
        <taxon>Gammaproteobacteria</taxon>
        <taxon>Pseudomonadales</taxon>
        <taxon>Pseudomonadaceae</taxon>
        <taxon>Pseudomonas</taxon>
    </lineage>
</organism>
<dbReference type="SUPFAM" id="SSF49401">
    <property type="entry name" value="Bacterial adhesins"/>
    <property type="match status" value="1"/>
</dbReference>
<feature type="chain" id="PRO_5043145278" evidence="5">
    <location>
        <begin position="23"/>
        <end position="176"/>
    </location>
</feature>
<evidence type="ECO:0000256" key="4">
    <source>
        <dbReference type="ARBA" id="ARBA00023263"/>
    </source>
</evidence>
<accession>A0A1H2J531</accession>
<keyword evidence="3 5" id="KW-0732">Signal</keyword>
<evidence type="ECO:0000313" key="7">
    <source>
        <dbReference type="Proteomes" id="UP000546584"/>
    </source>
</evidence>
<protein>
    <submittedName>
        <fullName evidence="6">Type 1 fimbrial protein</fullName>
    </submittedName>
</protein>
<sequence length="176" mass="17373">MNRTYLVLAAATSAFVMSAAQASDGTINFSGQLTAQTCTTSVNGTSNVGTVTLPTFSIASLASAGATVGATNFTINLSGCQGTIATAAAIFEAGAGVDPTTQNIRNTGNATGVQLQLLDSNGAVIKAGDTSQTANTARTAVTGATAVLPYAVQYVASAATTAGTVVGSVTYSINYQ</sequence>
<dbReference type="Gene3D" id="2.60.40.1090">
    <property type="entry name" value="Fimbrial-type adhesion domain"/>
    <property type="match status" value="1"/>
</dbReference>
<dbReference type="RefSeq" id="WP_063030192.1">
    <property type="nucleotide sequence ID" value="NZ_CP012400.2"/>
</dbReference>
<comment type="caution">
    <text evidence="6">The sequence shown here is derived from an EMBL/GenBank/DDBJ whole genome shotgun (WGS) entry which is preliminary data.</text>
</comment>
<evidence type="ECO:0000256" key="1">
    <source>
        <dbReference type="ARBA" id="ARBA00004561"/>
    </source>
</evidence>
<feature type="signal peptide" evidence="5">
    <location>
        <begin position="1"/>
        <end position="22"/>
    </location>
</feature>
<gene>
    <name evidence="6" type="ORF">HX826_02490</name>
</gene>
<dbReference type="GO" id="GO:0009289">
    <property type="term" value="C:pilus"/>
    <property type="evidence" value="ECO:0007669"/>
    <property type="project" value="UniProtKB-SubCell"/>
</dbReference>
<dbReference type="GO" id="GO:0043709">
    <property type="term" value="P:cell adhesion involved in single-species biofilm formation"/>
    <property type="evidence" value="ECO:0007669"/>
    <property type="project" value="TreeGrafter"/>
</dbReference>
<proteinExistence type="inferred from homology"/>
<dbReference type="InterPro" id="IPR008966">
    <property type="entry name" value="Adhesion_dom_sf"/>
</dbReference>
<dbReference type="GeneID" id="93516970"/>
<evidence type="ECO:0000256" key="2">
    <source>
        <dbReference type="ARBA" id="ARBA00006671"/>
    </source>
</evidence>
<dbReference type="PANTHER" id="PTHR33420:SF3">
    <property type="entry name" value="FIMBRIAL SUBUNIT ELFA"/>
    <property type="match status" value="1"/>
</dbReference>
<dbReference type="OrthoDB" id="7030999at2"/>
<name>A0A1H2J531_9PSED</name>